<dbReference type="Proteomes" id="UP000471293">
    <property type="component" value="Unassembled WGS sequence"/>
</dbReference>
<name>A0A6N9UCF7_STRHA</name>
<reference evidence="2 3" key="1">
    <citation type="submission" date="2020-01" db="EMBL/GenBank/DDBJ databases">
        <title>Insect and environment-associated Actinomycetes.</title>
        <authorList>
            <person name="Currrie C."/>
            <person name="Chevrette M."/>
            <person name="Carlson C."/>
            <person name="Stubbendieck R."/>
            <person name="Wendt-Pienkowski E."/>
        </authorList>
    </citation>
    <scope>NUCLEOTIDE SEQUENCE [LARGE SCALE GENOMIC DNA]</scope>
    <source>
        <strain evidence="2 3">SID11342</strain>
    </source>
</reference>
<evidence type="ECO:0000313" key="3">
    <source>
        <dbReference type="Proteomes" id="UP000471293"/>
    </source>
</evidence>
<comment type="caution">
    <text evidence="2">The sequence shown here is derived from an EMBL/GenBank/DDBJ whole genome shotgun (WGS) entry which is preliminary data.</text>
</comment>
<proteinExistence type="predicted"/>
<sequence length="233" mass="25603">MIRAHVAMLLAYVDKLDPSRAPIEEADILDRLDAWAEVLDDVEAKAPHPDGRDWNAAHAVRKHIATSPYPIKASDVSRPWHAFKADLLRRHTGTFDPHEHPELDPDDPHGNAYVAAQRAELHAVATGQRPPTPVRAIAPPRPGPVDLTEDDVKAMRQQGDLIRHMKAASAQARADNARRKKLVARYPDLNEQIHALPGHRTWSGSVGSNARTAAIVAEAEQRAAGTTREDHAA</sequence>
<dbReference type="RefSeq" id="WP_164349410.1">
    <property type="nucleotide sequence ID" value="NZ_JAAGLQ010000648.1"/>
</dbReference>
<protein>
    <submittedName>
        <fullName evidence="2">Cell surface glycoprotein</fullName>
    </submittedName>
</protein>
<feature type="region of interest" description="Disordered" evidence="1">
    <location>
        <begin position="125"/>
        <end position="148"/>
    </location>
</feature>
<evidence type="ECO:0000256" key="1">
    <source>
        <dbReference type="SAM" id="MobiDB-lite"/>
    </source>
</evidence>
<dbReference type="AlphaFoldDB" id="A0A6N9UCF7"/>
<organism evidence="2 3">
    <name type="scientific">Streptomyces halstedii</name>
    <dbReference type="NCBI Taxonomy" id="1944"/>
    <lineage>
        <taxon>Bacteria</taxon>
        <taxon>Bacillati</taxon>
        <taxon>Actinomycetota</taxon>
        <taxon>Actinomycetes</taxon>
        <taxon>Kitasatosporales</taxon>
        <taxon>Streptomycetaceae</taxon>
        <taxon>Streptomyces</taxon>
    </lineage>
</organism>
<evidence type="ECO:0000313" key="2">
    <source>
        <dbReference type="EMBL" id="NEA19843.1"/>
    </source>
</evidence>
<gene>
    <name evidence="2" type="ORF">G3I29_31200</name>
</gene>
<dbReference type="EMBL" id="JAAGLQ010000648">
    <property type="protein sequence ID" value="NEA19843.1"/>
    <property type="molecule type" value="Genomic_DNA"/>
</dbReference>
<accession>A0A6N9UCF7</accession>